<reference evidence="14" key="1">
    <citation type="submission" date="2023-06" db="EMBL/GenBank/DDBJ databases">
        <title>Genome-scale phylogeny and comparative genomics of the fungal order Sordariales.</title>
        <authorList>
            <consortium name="Lawrence Berkeley National Laboratory"/>
            <person name="Hensen N."/>
            <person name="Bonometti L."/>
            <person name="Westerberg I."/>
            <person name="Brannstrom I.O."/>
            <person name="Guillou S."/>
            <person name="Cros-Aarteil S."/>
            <person name="Calhoun S."/>
            <person name="Haridas S."/>
            <person name="Kuo A."/>
            <person name="Mondo S."/>
            <person name="Pangilinan J."/>
            <person name="Riley R."/>
            <person name="Labutti K."/>
            <person name="Andreopoulos B."/>
            <person name="Lipzen A."/>
            <person name="Chen C."/>
            <person name="Yanf M."/>
            <person name="Daum C."/>
            <person name="Ng V."/>
            <person name="Clum A."/>
            <person name="Steindorff A."/>
            <person name="Ohm R."/>
            <person name="Martin F."/>
            <person name="Silar P."/>
            <person name="Natvig D."/>
            <person name="Lalanne C."/>
            <person name="Gautier V."/>
            <person name="Ament-Velasquez S.L."/>
            <person name="Kruys A."/>
            <person name="Hutchinson M.I."/>
            <person name="Powell A.J."/>
            <person name="Barry K."/>
            <person name="Miller A.N."/>
            <person name="Grigoriev I.V."/>
            <person name="Debuchy R."/>
            <person name="Gladieux P."/>
            <person name="Thoren M.H."/>
            <person name="Johannesson H."/>
        </authorList>
    </citation>
    <scope>NUCLEOTIDE SEQUENCE</scope>
    <source>
        <strain evidence="14">CBS 606.72</strain>
    </source>
</reference>
<evidence type="ECO:0000313" key="14">
    <source>
        <dbReference type="EMBL" id="KAK0619643.1"/>
    </source>
</evidence>
<comment type="caution">
    <text evidence="14">The sequence shown here is derived from an EMBL/GenBank/DDBJ whole genome shotgun (WGS) entry which is preliminary data.</text>
</comment>
<dbReference type="Proteomes" id="UP001175000">
    <property type="component" value="Unassembled WGS sequence"/>
</dbReference>
<keyword evidence="3" id="KW-0444">Lipid biosynthesis</keyword>
<feature type="transmembrane region" description="Helical" evidence="13">
    <location>
        <begin position="53"/>
        <end position="72"/>
    </location>
</feature>
<comment type="subcellular location">
    <subcellularLocation>
        <location evidence="1">Endoplasmic reticulum membrane</location>
        <topology evidence="1">Multi-pass membrane protein</topology>
    </subcellularLocation>
</comment>
<keyword evidence="5" id="KW-0256">Endoplasmic reticulum</keyword>
<feature type="transmembrane region" description="Helical" evidence="13">
    <location>
        <begin position="84"/>
        <end position="103"/>
    </location>
</feature>
<keyword evidence="4 13" id="KW-0812">Transmembrane</keyword>
<evidence type="ECO:0000256" key="6">
    <source>
        <dbReference type="ARBA" id="ARBA00022955"/>
    </source>
</evidence>
<keyword evidence="8" id="KW-0756">Sterol biosynthesis</keyword>
<dbReference type="EMBL" id="JAULSU010000004">
    <property type="protein sequence ID" value="KAK0619643.1"/>
    <property type="molecule type" value="Genomic_DNA"/>
</dbReference>
<organism evidence="14 15">
    <name type="scientific">Immersiella caudata</name>
    <dbReference type="NCBI Taxonomy" id="314043"/>
    <lineage>
        <taxon>Eukaryota</taxon>
        <taxon>Fungi</taxon>
        <taxon>Dikarya</taxon>
        <taxon>Ascomycota</taxon>
        <taxon>Pezizomycotina</taxon>
        <taxon>Sordariomycetes</taxon>
        <taxon>Sordariomycetidae</taxon>
        <taxon>Sordariales</taxon>
        <taxon>Lasiosphaeriaceae</taxon>
        <taxon>Immersiella</taxon>
    </lineage>
</organism>
<evidence type="ECO:0000256" key="4">
    <source>
        <dbReference type="ARBA" id="ARBA00022692"/>
    </source>
</evidence>
<dbReference type="Pfam" id="PF03694">
    <property type="entry name" value="Erg28"/>
    <property type="match status" value="1"/>
</dbReference>
<feature type="transmembrane region" description="Helical" evidence="13">
    <location>
        <begin position="12"/>
        <end position="32"/>
    </location>
</feature>
<keyword evidence="10 13" id="KW-0472">Membrane</keyword>
<accession>A0AA40C001</accession>
<dbReference type="PANTHER" id="PTHR15451">
    <property type="entry name" value="ERGOSTEROL BIOSYNTHETIC PROTEIN 28-RELATED"/>
    <property type="match status" value="1"/>
</dbReference>
<keyword evidence="12" id="KW-0753">Steroid metabolism</keyword>
<dbReference type="GO" id="GO:0016126">
    <property type="term" value="P:sterol biosynthetic process"/>
    <property type="evidence" value="ECO:0007669"/>
    <property type="project" value="UniProtKB-KW"/>
</dbReference>
<dbReference type="GO" id="GO:0030674">
    <property type="term" value="F:protein-macromolecule adaptor activity"/>
    <property type="evidence" value="ECO:0007669"/>
    <property type="project" value="TreeGrafter"/>
</dbReference>
<keyword evidence="15" id="KW-1185">Reference proteome</keyword>
<gene>
    <name evidence="14" type="ORF">B0T14DRAFT_496335</name>
</gene>
<evidence type="ECO:0000256" key="12">
    <source>
        <dbReference type="ARBA" id="ARBA00023221"/>
    </source>
</evidence>
<evidence type="ECO:0000256" key="10">
    <source>
        <dbReference type="ARBA" id="ARBA00023136"/>
    </source>
</evidence>
<keyword evidence="9" id="KW-0443">Lipid metabolism</keyword>
<keyword evidence="7 13" id="KW-1133">Transmembrane helix</keyword>
<evidence type="ECO:0000256" key="13">
    <source>
        <dbReference type="SAM" id="Phobius"/>
    </source>
</evidence>
<evidence type="ECO:0000256" key="8">
    <source>
        <dbReference type="ARBA" id="ARBA00023011"/>
    </source>
</evidence>
<evidence type="ECO:0000256" key="1">
    <source>
        <dbReference type="ARBA" id="ARBA00004477"/>
    </source>
</evidence>
<evidence type="ECO:0000256" key="5">
    <source>
        <dbReference type="ARBA" id="ARBA00022824"/>
    </source>
</evidence>
<proteinExistence type="inferred from homology"/>
<evidence type="ECO:0000256" key="7">
    <source>
        <dbReference type="ARBA" id="ARBA00022989"/>
    </source>
</evidence>
<dbReference type="GO" id="GO:0005789">
    <property type="term" value="C:endoplasmic reticulum membrane"/>
    <property type="evidence" value="ECO:0007669"/>
    <property type="project" value="UniProtKB-SubCell"/>
</dbReference>
<evidence type="ECO:0000256" key="2">
    <source>
        <dbReference type="ARBA" id="ARBA00005377"/>
    </source>
</evidence>
<keyword evidence="11" id="KW-1207">Sterol metabolism</keyword>
<sequence length="134" mass="15305">MAILPSVQNGYLPYFLLYEAVAAFIHTIVCYISSPTISNAQFRGPRAPPPTTLLAHVYGLKNFYTMLIRLYAAYHLDNKEVYTLAIFSFVGVLWLYVTEMVVWKTVTLRDAAIPYVLAGTGLVWMVREREWYTG</sequence>
<evidence type="ECO:0000313" key="15">
    <source>
        <dbReference type="Proteomes" id="UP001175000"/>
    </source>
</evidence>
<dbReference type="PANTHER" id="PTHR15451:SF19">
    <property type="entry name" value="ERGOSTEROL BIOSYNTHETIC PROTEIN 28 HOMOLOG"/>
    <property type="match status" value="1"/>
</dbReference>
<name>A0AA40C001_9PEZI</name>
<evidence type="ECO:0000256" key="11">
    <source>
        <dbReference type="ARBA" id="ARBA00023166"/>
    </source>
</evidence>
<keyword evidence="6" id="KW-0752">Steroid biosynthesis</keyword>
<dbReference type="AlphaFoldDB" id="A0AA40C001"/>
<protein>
    <submittedName>
        <fullName evidence="14">Ergosterol biosynthesis protein-like protein Erg28</fullName>
    </submittedName>
</protein>
<comment type="similarity">
    <text evidence="2">Belongs to the ERG28 family.</text>
</comment>
<evidence type="ECO:0000256" key="9">
    <source>
        <dbReference type="ARBA" id="ARBA00023098"/>
    </source>
</evidence>
<evidence type="ECO:0000256" key="3">
    <source>
        <dbReference type="ARBA" id="ARBA00022516"/>
    </source>
</evidence>
<dbReference type="InterPro" id="IPR005352">
    <property type="entry name" value="Erg28"/>
</dbReference>